<dbReference type="RefSeq" id="WP_208146626.1">
    <property type="nucleotide sequence ID" value="NZ_AP024613.1"/>
</dbReference>
<evidence type="ECO:0000313" key="3">
    <source>
        <dbReference type="Proteomes" id="UP000825078"/>
    </source>
</evidence>
<dbReference type="NCBIfam" id="TIGR01444">
    <property type="entry name" value="fkbM_fam"/>
    <property type="match status" value="1"/>
</dbReference>
<dbReference type="InterPro" id="IPR029063">
    <property type="entry name" value="SAM-dependent_MTases_sf"/>
</dbReference>
<gene>
    <name evidence="2" type="ORF">TUM17379_13670</name>
</gene>
<dbReference type="InterPro" id="IPR006342">
    <property type="entry name" value="FkbM_mtfrase"/>
</dbReference>
<proteinExistence type="predicted"/>
<feature type="domain" description="Methyltransferase FkbM" evidence="1">
    <location>
        <begin position="192"/>
        <end position="343"/>
    </location>
</feature>
<dbReference type="SUPFAM" id="SSF53335">
    <property type="entry name" value="S-adenosyl-L-methionine-dependent methyltransferases"/>
    <property type="match status" value="1"/>
</dbReference>
<dbReference type="Pfam" id="PF05050">
    <property type="entry name" value="Methyltransf_21"/>
    <property type="match status" value="1"/>
</dbReference>
<dbReference type="PANTHER" id="PTHR36973">
    <property type="entry name" value="SLL1456 PROTEIN-RELATED"/>
    <property type="match status" value="1"/>
</dbReference>
<dbReference type="EMBL" id="AP024613">
    <property type="protein sequence ID" value="BCV44349.1"/>
    <property type="molecule type" value="Genomic_DNA"/>
</dbReference>
<accession>A0AAD1K7U4</accession>
<sequence length="372" mass="42231">MDKKQKESLLTKDILTNLQWPSPENILLQLNEVIVFGTGAAAESVTKVLEQYGVNILCYADNDIAKQQLLFHDKQVMAPEKLKKAPQLILIASLWAKDIAAQLRQLECKYLDFSFCVDFLRWKDHFNCEVFDVEKAVNVGLNFLRGVDLQNYLGCIRYRQTYDPMHLESPKHDHYMNPNVFPTSDDVYIDGGAWQGDTLLELKDLCGKNIEIHSFEPDEKNYNILTSMIAKKHIPNCTVIKKALWDCNTTLKFVASAEAVHSMQSRVSGDGLTNQKATEVIATTLDNYSQTIGRKPSYIKMDIEGAEPQALNGAADLLKHCSPKLAISAYHEPNHIWQLIEQINGINSSYKFWFEHHSQHLLESVLYAKAGN</sequence>
<dbReference type="PANTHER" id="PTHR36973:SF4">
    <property type="entry name" value="NODULATION PROTEIN"/>
    <property type="match status" value="1"/>
</dbReference>
<dbReference type="Gene3D" id="3.40.50.150">
    <property type="entry name" value="Vaccinia Virus protein VP39"/>
    <property type="match status" value="1"/>
</dbReference>
<evidence type="ECO:0000313" key="2">
    <source>
        <dbReference type="EMBL" id="BCV44349.1"/>
    </source>
</evidence>
<dbReference type="Gene3D" id="3.40.50.720">
    <property type="entry name" value="NAD(P)-binding Rossmann-like Domain"/>
    <property type="match status" value="1"/>
</dbReference>
<organism evidence="2 3">
    <name type="scientific">Shewanella algae</name>
    <dbReference type="NCBI Taxonomy" id="38313"/>
    <lineage>
        <taxon>Bacteria</taxon>
        <taxon>Pseudomonadati</taxon>
        <taxon>Pseudomonadota</taxon>
        <taxon>Gammaproteobacteria</taxon>
        <taxon>Alteromonadales</taxon>
        <taxon>Shewanellaceae</taxon>
        <taxon>Shewanella</taxon>
    </lineage>
</organism>
<dbReference type="InterPro" id="IPR053188">
    <property type="entry name" value="FkbM_Methyltransferase"/>
</dbReference>
<protein>
    <recommendedName>
        <fullName evidence="1">Methyltransferase FkbM domain-containing protein</fullName>
    </recommendedName>
</protein>
<dbReference type="AlphaFoldDB" id="A0AAD1K7U4"/>
<dbReference type="Proteomes" id="UP000825078">
    <property type="component" value="Chromosome"/>
</dbReference>
<reference evidence="2" key="1">
    <citation type="submission" date="2021-05" db="EMBL/GenBank/DDBJ databases">
        <title>Molecular characterization for Shewanella algae harboring chromosomal blaOXA-55-like strains isolated from clinical and environment sample.</title>
        <authorList>
            <person name="Ohama Y."/>
            <person name="Aoki K."/>
            <person name="Harada S."/>
            <person name="Moriya K."/>
            <person name="Ishii Y."/>
            <person name="Tateda K."/>
        </authorList>
    </citation>
    <scope>NUCLEOTIDE SEQUENCE</scope>
    <source>
        <strain evidence="2">TUM17379</strain>
    </source>
</reference>
<dbReference type="GO" id="GO:0008171">
    <property type="term" value="F:O-methyltransferase activity"/>
    <property type="evidence" value="ECO:0007669"/>
    <property type="project" value="TreeGrafter"/>
</dbReference>
<evidence type="ECO:0000259" key="1">
    <source>
        <dbReference type="Pfam" id="PF05050"/>
    </source>
</evidence>
<name>A0AAD1K7U4_9GAMM</name>